<dbReference type="EMBL" id="FPBK01000005">
    <property type="protein sequence ID" value="SFU50678.1"/>
    <property type="molecule type" value="Genomic_DNA"/>
</dbReference>
<evidence type="ECO:0008006" key="4">
    <source>
        <dbReference type="Google" id="ProtNLM"/>
    </source>
</evidence>
<feature type="chain" id="PRO_5011499662" description="Outer membrane lipoprotein-sorting protein" evidence="1">
    <location>
        <begin position="20"/>
        <end position="217"/>
    </location>
</feature>
<dbReference type="OrthoDB" id="1433712at2"/>
<dbReference type="RefSeq" id="WP_093024835.1">
    <property type="nucleotide sequence ID" value="NZ_FPBK01000005.1"/>
</dbReference>
<evidence type="ECO:0000313" key="3">
    <source>
        <dbReference type="Proteomes" id="UP000199138"/>
    </source>
</evidence>
<sequence>MKKTYLLFILLQLSINCIAQEIDSDLLYIKNRMDSIQEFSADLELNLDVSFINMPTKHASVLFKKDEELDFSSEDFVMLPKRGLDFSLSELFKYPFITVDRSKKNINGTLTKVLNIIPTDDKADFALATVYLDIEHKRIHIAEINTKKLGSYTITMTYENKEAILPDNVTVTFAMEKLKIPLNFMGRDTDIDRKKMRNLDTKEGKIMMKISNYKITY</sequence>
<dbReference type="STRING" id="1224947.SAMN05216480_105174"/>
<feature type="signal peptide" evidence="1">
    <location>
        <begin position="1"/>
        <end position="19"/>
    </location>
</feature>
<organism evidence="2 3">
    <name type="scientific">Pustulibacterium marinum</name>
    <dbReference type="NCBI Taxonomy" id="1224947"/>
    <lineage>
        <taxon>Bacteria</taxon>
        <taxon>Pseudomonadati</taxon>
        <taxon>Bacteroidota</taxon>
        <taxon>Flavobacteriia</taxon>
        <taxon>Flavobacteriales</taxon>
        <taxon>Flavobacteriaceae</taxon>
        <taxon>Pustulibacterium</taxon>
    </lineage>
</organism>
<accession>A0A1I7GQF5</accession>
<evidence type="ECO:0000313" key="2">
    <source>
        <dbReference type="EMBL" id="SFU50678.1"/>
    </source>
</evidence>
<dbReference type="Proteomes" id="UP000199138">
    <property type="component" value="Unassembled WGS sequence"/>
</dbReference>
<gene>
    <name evidence="2" type="ORF">SAMN05216480_105174</name>
</gene>
<keyword evidence="3" id="KW-1185">Reference proteome</keyword>
<proteinExistence type="predicted"/>
<name>A0A1I7GQF5_9FLAO</name>
<evidence type="ECO:0000256" key="1">
    <source>
        <dbReference type="SAM" id="SignalP"/>
    </source>
</evidence>
<reference evidence="2 3" key="1">
    <citation type="submission" date="2016-10" db="EMBL/GenBank/DDBJ databases">
        <authorList>
            <person name="de Groot N.N."/>
        </authorList>
    </citation>
    <scope>NUCLEOTIDE SEQUENCE [LARGE SCALE GENOMIC DNA]</scope>
    <source>
        <strain evidence="2 3">CGMCC 1.12333</strain>
    </source>
</reference>
<keyword evidence="1" id="KW-0732">Signal</keyword>
<protein>
    <recommendedName>
        <fullName evidence="4">Outer membrane lipoprotein-sorting protein</fullName>
    </recommendedName>
</protein>
<dbReference type="AlphaFoldDB" id="A0A1I7GQF5"/>